<evidence type="ECO:0000259" key="1">
    <source>
        <dbReference type="PROSITE" id="PS50878"/>
    </source>
</evidence>
<dbReference type="InterPro" id="IPR026960">
    <property type="entry name" value="RVT-Znf"/>
</dbReference>
<dbReference type="InterPro" id="IPR000477">
    <property type="entry name" value="RT_dom"/>
</dbReference>
<proteinExistence type="predicted"/>
<sequence>MSGFFWNVRGLNKSSKHSVIKKWIEENNFQFGCLVETRVKESKVSQLVGKLFKDWSILTNYEHNRRGRIWVLWRKNVRLSPIYKSCQLLTCSVKLEDRQDEFFCSFVYASNYVEERKVLWSELKDHYDSPIIRHKPWTLLGDFNETLDIAEHSQSFVHPMVTPGMRDFQQVINYCSLTDMAAQGPLFTWCNKREHGLIMKKLDRVLINDCWNQTFSQSYSVFEAGGCSDHLRCRISLNSEAGNKVQGLKPFKFVNALTDMEDFKPMVSTYWKDTEPLILSTSTLFRFSKNLKGLKPKIRSMARDRLGNLSKKANEAYKILCAKQHVNLTNPSSMAMEEENAAYSRWDRVAILEEKYLKQKSKLHWCQVGDQNTKAFHRAAAAREAHNTIREILSNDGIVKTKGDEIKAEAERFFREFLQLIPNDFEGVTITELQQLLPVRCSDADQQSLIRPVTAEEIRKVLFRMPSDKSPGPDGYTSEFFKATWEIIGDEFTLAVQSFFTKGFLPKGINSTILALIPKKTEAREMKDYRPISCCNVLYKVISKIIANRLKLVLPKFIAGNQSAFVKDRLLIENLLLATELVKDYHKDTISTRCAIKIDISKAFDSVQWPFLINVFTILGFPREFIHWINICITTASFSVQVNGELAGYFQSSRGLRQGCALSPYLFVICMDVLSKMLDKAAAARHFGYHPKCKTMGLTHLSFADDLMVLSDGKIRSIERIIKVFDEFAKWSGLRISLEKSTVYLAGLSATARNEVADRFPFSSGQLPVRYLGLPLITKRLSTTDCLPLLEQVRKRIGSWTSRFLSYAGRLNLISSVLWSICNFWLAAFRLPRKCIRELEKMCSAFLWSGTEMNSNKAKISWHMVCKPKDEGGLGLRSLKEANDVCCLKLVWKIVSHSNSLWVKWVDQHLLRNASFWEVKQTVSQGSWIWKKLLKYREVAKTLSKVEVGNGKQTSFWYDNWSDLGQLLERTGDRGLIDLGISRRMTVEEAWTNRRQRRHRNDVYNVIEDALKKSWDTRTETEDKVLWRGKSDVFRTTFSTRDTWHHTRSTSARVPWHKVIWFSHATPKYSFCSWLAAHGRLPTGDRMINWANGIATDCIFCQGTLETRDHLFFTCSFTSVIWVDLARGIFKTQYTSHWQSIIEAITNSQHHRVEWFLRRYVFQATIYIVWRERNGRRHGEPPNTASQLVGWIDKQIRNQLSSICLKGDKRYDGSLQVWFQSRS</sequence>
<dbReference type="Pfam" id="PF03372">
    <property type="entry name" value="Exo_endo_phos"/>
    <property type="match status" value="1"/>
</dbReference>
<dbReference type="InterPro" id="IPR036691">
    <property type="entry name" value="Endo/exonu/phosph_ase_sf"/>
</dbReference>
<protein>
    <submittedName>
        <fullName evidence="2">Non-LTR retroelement reverse transcriptase-like protein</fullName>
    </submittedName>
</protein>
<evidence type="ECO:0000313" key="2">
    <source>
        <dbReference type="EMBL" id="BAB09379.1"/>
    </source>
</evidence>
<dbReference type="Pfam" id="PF13966">
    <property type="entry name" value="zf-RVT"/>
    <property type="match status" value="1"/>
</dbReference>
<dbReference type="PANTHER" id="PTHR33116">
    <property type="entry name" value="REVERSE TRANSCRIPTASE ZINC-BINDING DOMAIN-CONTAINING PROTEIN-RELATED-RELATED"/>
    <property type="match status" value="1"/>
</dbReference>
<dbReference type="InterPro" id="IPR043502">
    <property type="entry name" value="DNA/RNA_pol_sf"/>
</dbReference>
<dbReference type="Pfam" id="PF00078">
    <property type="entry name" value="RVT_1"/>
    <property type="match status" value="1"/>
</dbReference>
<dbReference type="EMBL" id="AB010694">
    <property type="protein sequence ID" value="BAB09379.1"/>
    <property type="molecule type" value="Genomic_DNA"/>
</dbReference>
<dbReference type="CDD" id="cd01650">
    <property type="entry name" value="RT_nLTR_like"/>
    <property type="match status" value="1"/>
</dbReference>
<keyword evidence="2" id="KW-0695">RNA-directed DNA polymerase</keyword>
<keyword evidence="2" id="KW-0548">Nucleotidyltransferase</keyword>
<feature type="domain" description="Reverse transcriptase" evidence="1">
    <location>
        <begin position="498"/>
        <end position="776"/>
    </location>
</feature>
<dbReference type="InterPro" id="IPR005135">
    <property type="entry name" value="Endo/exonuclease/phosphatase"/>
</dbReference>
<dbReference type="GO" id="GO:0003964">
    <property type="term" value="F:RNA-directed DNA polymerase activity"/>
    <property type="evidence" value="ECO:0007669"/>
    <property type="project" value="UniProtKB-KW"/>
</dbReference>
<keyword evidence="2" id="KW-0808">Transferase</keyword>
<dbReference type="SUPFAM" id="SSF56672">
    <property type="entry name" value="DNA/RNA polymerases"/>
    <property type="match status" value="1"/>
</dbReference>
<organism evidence="2">
    <name type="scientific">Arabidopsis thaliana</name>
    <name type="common">Mouse-ear cress</name>
    <dbReference type="NCBI Taxonomy" id="3702"/>
    <lineage>
        <taxon>Eukaryota</taxon>
        <taxon>Viridiplantae</taxon>
        <taxon>Streptophyta</taxon>
        <taxon>Embryophyta</taxon>
        <taxon>Tracheophyta</taxon>
        <taxon>Spermatophyta</taxon>
        <taxon>Magnoliopsida</taxon>
        <taxon>eudicotyledons</taxon>
        <taxon>Gunneridae</taxon>
        <taxon>Pentapetalae</taxon>
        <taxon>rosids</taxon>
        <taxon>malvids</taxon>
        <taxon>Brassicales</taxon>
        <taxon>Brassicaceae</taxon>
        <taxon>Camelineae</taxon>
        <taxon>Arabidopsis</taxon>
    </lineage>
</organism>
<dbReference type="AlphaFoldDB" id="Q9FL83"/>
<accession>Q9FL83</accession>
<dbReference type="PANTHER" id="PTHR33116:SF84">
    <property type="entry name" value="RNA-DIRECTED DNA POLYMERASE"/>
    <property type="match status" value="1"/>
</dbReference>
<reference key="2">
    <citation type="journal article" date="2000" name="Nature">
        <title>Sequence and analysis of chromosome 5 of the plant Arabidopsis thaliana.</title>
        <authorList>
            <consortium name="Kazusa DNA Research Institute"/>
            <consortium name="Cold Spring Harbor and Washington University in St Louis Sequencing Consortium"/>
            <consortium name="European Union Arabidopsis Genome Sequencing Consortium"/>
            <person name="Tabata S."/>
            <person name="Kaneko T."/>
            <person name="Nakamura Y."/>
            <person name="Kotani H."/>
            <person name="Kato T."/>
            <person name="Asamizu E."/>
            <person name="Miyajima N."/>
            <person name="Sasamoto S."/>
            <person name="Kimura T."/>
            <person name="Hosouchi T."/>
            <person name="Kawashima K."/>
            <person name="Kohara M."/>
            <person name="Matsumoto M."/>
            <person name="Matsuno A."/>
            <person name="Muraki A."/>
            <person name="Nakayama S."/>
            <person name="Nakazaki N."/>
            <person name="Naruo K."/>
            <person name="Okumura S."/>
            <person name="Shinpo S."/>
            <person name="Takeuchi C."/>
            <person name="Wada T."/>
            <person name="Watanabe A."/>
            <person name="Yamada M."/>
            <person name="Yasuda M."/>
            <person name="Sato S."/>
            <person name="de la Bastide M."/>
            <person name="Huang E."/>
            <person name="Spiegel L."/>
            <person name="Gnoj L."/>
            <person name="O'Shaughnessy A."/>
            <person name="Preston R."/>
            <person name="Habermann K."/>
            <person name="Murray J."/>
            <person name="Johnson D."/>
            <person name="Rohlfing T."/>
            <person name="Nelson J."/>
            <person name="Stoneking T."/>
            <person name="Pepin K."/>
            <person name="Spieth J."/>
            <person name="Sekhon M."/>
            <person name="Armstrong J."/>
            <person name="Becker M."/>
            <person name="Belter E."/>
            <person name="Cordum H."/>
            <person name="Cordes M."/>
            <person name="Courtney L."/>
            <person name="Courtney W."/>
            <person name="Dante M."/>
            <person name="Du H."/>
            <person name="Edwards J."/>
            <person name="Fryman J."/>
            <person name="Haakensen B."/>
            <person name="Lamar E."/>
            <person name="Latreille P."/>
            <person name="Leonard S."/>
            <person name="Meyer R."/>
            <person name="Mulvaney E."/>
            <person name="Ozersky P."/>
            <person name="Riley A."/>
            <person name="Strowmatt C."/>
            <person name="Wagner-McPherson C."/>
            <person name="Wollam A."/>
            <person name="Yoakum M."/>
            <person name="Bell M."/>
            <person name="Dedhia N."/>
            <person name="Parnell L."/>
            <person name="Shah R."/>
            <person name="Rodriguez M."/>
            <person name="See L.H."/>
            <person name="Vil D."/>
            <person name="Baker J."/>
            <person name="Kirchoff K."/>
            <person name="Toth K."/>
            <person name="King L."/>
            <person name="Bahret A."/>
            <person name="Miller B."/>
            <person name="Marra M."/>
            <person name="Martienssen R."/>
            <person name="McCombie W.R."/>
            <person name="Wilson R.K."/>
            <person name="Murphy G."/>
            <person name="Bancroft I."/>
            <person name="Volckaert G."/>
            <person name="Wambutt R."/>
            <person name="Dusterhoft A."/>
            <person name="Stiekema W."/>
            <person name="Pohl T."/>
            <person name="Entian K.D."/>
            <person name="Terryn N."/>
            <person name="Hartley N."/>
            <person name="Bent E."/>
            <person name="Johnson S."/>
            <person name="Langham S.A."/>
            <person name="McCullagh B."/>
            <person name="Robben J."/>
            <person name="Grymonprez B."/>
            <person name="Zimmermann W."/>
            <person name="Ramsperger U."/>
            <person name="Wedler H."/>
            <person name="Balke K."/>
            <person name="Wedler E."/>
            <person name="Peters S."/>
            <person name="van Staveren M."/>
            <person name="Dirkse W."/>
            <person name="Mooijman P."/>
            <person name="Lankhorst R.K."/>
            <person name="Weitzenegger T."/>
            <person name="Bothe G."/>
            <person name="Rose M."/>
            <person name="Hauf J."/>
            <person name="Berneiser S."/>
            <person name="Hempel S."/>
            <person name="Feldpausch M."/>
            <person name="Lamberth S."/>
            <person name="Villarroel R."/>
            <person name="Gielen J."/>
            <person name="Ardiles W."/>
            <person name="Bents O."/>
            <person name="Lemcke K."/>
            <person name="Kolesov G."/>
            <person name="Mayer K."/>
            <person name="Rudd S."/>
            <person name="Schoof H."/>
            <person name="Schueller C."/>
            <person name="Zaccaria P."/>
            <person name="Mewes H.W."/>
            <person name="Bevan M."/>
            <person name="Fransz P."/>
        </authorList>
    </citation>
    <scope>NUCLEOTIDE SEQUENCE [LARGE SCALE GENOMIC DNA]</scope>
    <source>
        <strain>cv. Columbia</strain>
    </source>
</reference>
<dbReference type="SUPFAM" id="SSF56219">
    <property type="entry name" value="DNase I-like"/>
    <property type="match status" value="1"/>
</dbReference>
<dbReference type="PROSITE" id="PS50878">
    <property type="entry name" value="RT_POL"/>
    <property type="match status" value="1"/>
</dbReference>
<dbReference type="ExpressionAtlas" id="Q9FL83">
    <property type="expression patterns" value="baseline and differential"/>
</dbReference>
<dbReference type="Gene3D" id="3.60.10.10">
    <property type="entry name" value="Endonuclease/exonuclease/phosphatase"/>
    <property type="match status" value="1"/>
</dbReference>
<name>Q9FL83_ARATH</name>
<reference evidence="2" key="1">
    <citation type="journal article" date="1998" name="DNA Res.">
        <title>Structural analysis of Arabidopsis thaliana chromosome 5. V. Sequence features of the regions of 1,381,565 bp covered by twenty one physically assigned P1 and TAC clones.</title>
        <authorList>
            <person name="Kaneko T."/>
            <person name="Kotani H."/>
            <person name="Nakamura Y."/>
            <person name="Sato S."/>
            <person name="Asamizu E."/>
            <person name="Miyajima N."/>
            <person name="Tabata S."/>
        </authorList>
    </citation>
    <scope>NUCLEOTIDE SEQUENCE [LARGE SCALE GENOMIC DNA]</scope>
</reference>